<dbReference type="SUPFAM" id="SSF82199">
    <property type="entry name" value="SET domain"/>
    <property type="match status" value="1"/>
</dbReference>
<keyword evidence="3" id="KW-1185">Reference proteome</keyword>
<sequence length="160" mass="18888">MQRRRRINPIDDAKYYVQSGRDKGGLDIQYINACKGRGLFTSTSFTKGDFVCEYRGELISQQECKRRQRLYHEHLKVFMFEFKYNGKLWCIDASKEDGSYGRLVNDNHINPNTKKKYITVQGKPHLCLFANQDINPREEITYNYGDSEWPWRSNVSKTTI</sequence>
<evidence type="ECO:0000259" key="1">
    <source>
        <dbReference type="PROSITE" id="PS50280"/>
    </source>
</evidence>
<protein>
    <recommendedName>
        <fullName evidence="1">SET domain-containing protein</fullName>
    </recommendedName>
</protein>
<dbReference type="GO" id="GO:0005700">
    <property type="term" value="C:polytene chromosome"/>
    <property type="evidence" value="ECO:0007669"/>
    <property type="project" value="TreeGrafter"/>
</dbReference>
<accession>A0A3Q3IVV3</accession>
<dbReference type="GO" id="GO:0042799">
    <property type="term" value="F:histone H4K20 methyltransferase activity"/>
    <property type="evidence" value="ECO:0007669"/>
    <property type="project" value="TreeGrafter"/>
</dbReference>
<dbReference type="Gene3D" id="2.170.270.10">
    <property type="entry name" value="SET domain"/>
    <property type="match status" value="1"/>
</dbReference>
<dbReference type="PANTHER" id="PTHR46167">
    <property type="entry name" value="N-LYSINE METHYLTRANSFERASE KMT5A"/>
    <property type="match status" value="1"/>
</dbReference>
<feature type="domain" description="SET" evidence="1">
    <location>
        <begin position="24"/>
        <end position="145"/>
    </location>
</feature>
<dbReference type="PANTHER" id="PTHR46167:SF1">
    <property type="entry name" value="N-LYSINE METHYLTRANSFERASE KMT5A"/>
    <property type="match status" value="1"/>
</dbReference>
<dbReference type="AlphaFoldDB" id="A0A3Q3IVV3"/>
<dbReference type="Proteomes" id="UP000261600">
    <property type="component" value="Unplaced"/>
</dbReference>
<dbReference type="GO" id="GO:0005634">
    <property type="term" value="C:nucleus"/>
    <property type="evidence" value="ECO:0007669"/>
    <property type="project" value="TreeGrafter"/>
</dbReference>
<dbReference type="PROSITE" id="PS50280">
    <property type="entry name" value="SET"/>
    <property type="match status" value="1"/>
</dbReference>
<proteinExistence type="predicted"/>
<name>A0A3Q3IVV3_MONAL</name>
<dbReference type="InterPro" id="IPR046341">
    <property type="entry name" value="SET_dom_sf"/>
</dbReference>
<dbReference type="Pfam" id="PF00856">
    <property type="entry name" value="SET"/>
    <property type="match status" value="1"/>
</dbReference>
<dbReference type="InterPro" id="IPR051760">
    <property type="entry name" value="KMT5A"/>
</dbReference>
<evidence type="ECO:0000313" key="3">
    <source>
        <dbReference type="Proteomes" id="UP000261600"/>
    </source>
</evidence>
<evidence type="ECO:0000313" key="2">
    <source>
        <dbReference type="Ensembl" id="ENSMALP00000008155.1"/>
    </source>
</evidence>
<dbReference type="InterPro" id="IPR001214">
    <property type="entry name" value="SET_dom"/>
</dbReference>
<dbReference type="SMART" id="SM00317">
    <property type="entry name" value="SET"/>
    <property type="match status" value="1"/>
</dbReference>
<dbReference type="STRING" id="43700.ENSMALP00000008155"/>
<dbReference type="Ensembl" id="ENSMALT00000008330.1">
    <property type="protein sequence ID" value="ENSMALP00000008155.1"/>
    <property type="gene ID" value="ENSMALG00000005809.1"/>
</dbReference>
<organism evidence="2 3">
    <name type="scientific">Monopterus albus</name>
    <name type="common">Swamp eel</name>
    <dbReference type="NCBI Taxonomy" id="43700"/>
    <lineage>
        <taxon>Eukaryota</taxon>
        <taxon>Metazoa</taxon>
        <taxon>Chordata</taxon>
        <taxon>Craniata</taxon>
        <taxon>Vertebrata</taxon>
        <taxon>Euteleostomi</taxon>
        <taxon>Actinopterygii</taxon>
        <taxon>Neopterygii</taxon>
        <taxon>Teleostei</taxon>
        <taxon>Neoteleostei</taxon>
        <taxon>Acanthomorphata</taxon>
        <taxon>Anabantaria</taxon>
        <taxon>Synbranchiformes</taxon>
        <taxon>Synbranchidae</taxon>
        <taxon>Monopterus</taxon>
    </lineage>
</organism>
<reference evidence="2" key="1">
    <citation type="submission" date="2025-08" db="UniProtKB">
        <authorList>
            <consortium name="Ensembl"/>
        </authorList>
    </citation>
    <scope>IDENTIFICATION</scope>
</reference>
<reference evidence="2" key="2">
    <citation type="submission" date="2025-09" db="UniProtKB">
        <authorList>
            <consortium name="Ensembl"/>
        </authorList>
    </citation>
    <scope>IDENTIFICATION</scope>
</reference>
<dbReference type="GO" id="GO:0006357">
    <property type="term" value="P:regulation of transcription by RNA polymerase II"/>
    <property type="evidence" value="ECO:0007669"/>
    <property type="project" value="TreeGrafter"/>
</dbReference>
<dbReference type="GO" id="GO:0043516">
    <property type="term" value="P:regulation of DNA damage response, signal transduction by p53 class mediator"/>
    <property type="evidence" value="ECO:0007669"/>
    <property type="project" value="TreeGrafter"/>
</dbReference>